<accession>A0ACD3AL77</accession>
<dbReference type="EMBL" id="ML208406">
    <property type="protein sequence ID" value="TFK66399.1"/>
    <property type="molecule type" value="Genomic_DNA"/>
</dbReference>
<reference evidence="1 2" key="1">
    <citation type="journal article" date="2019" name="Nat. Ecol. Evol.">
        <title>Megaphylogeny resolves global patterns of mushroom evolution.</title>
        <authorList>
            <person name="Varga T."/>
            <person name="Krizsan K."/>
            <person name="Foldi C."/>
            <person name="Dima B."/>
            <person name="Sanchez-Garcia M."/>
            <person name="Sanchez-Ramirez S."/>
            <person name="Szollosi G.J."/>
            <person name="Szarkandi J.G."/>
            <person name="Papp V."/>
            <person name="Albert L."/>
            <person name="Andreopoulos W."/>
            <person name="Angelini C."/>
            <person name="Antonin V."/>
            <person name="Barry K.W."/>
            <person name="Bougher N.L."/>
            <person name="Buchanan P."/>
            <person name="Buyck B."/>
            <person name="Bense V."/>
            <person name="Catcheside P."/>
            <person name="Chovatia M."/>
            <person name="Cooper J."/>
            <person name="Damon W."/>
            <person name="Desjardin D."/>
            <person name="Finy P."/>
            <person name="Geml J."/>
            <person name="Haridas S."/>
            <person name="Hughes K."/>
            <person name="Justo A."/>
            <person name="Karasinski D."/>
            <person name="Kautmanova I."/>
            <person name="Kiss B."/>
            <person name="Kocsube S."/>
            <person name="Kotiranta H."/>
            <person name="LaButti K.M."/>
            <person name="Lechner B.E."/>
            <person name="Liimatainen K."/>
            <person name="Lipzen A."/>
            <person name="Lukacs Z."/>
            <person name="Mihaltcheva S."/>
            <person name="Morgado L.N."/>
            <person name="Niskanen T."/>
            <person name="Noordeloos M.E."/>
            <person name="Ohm R.A."/>
            <person name="Ortiz-Santana B."/>
            <person name="Ovrebo C."/>
            <person name="Racz N."/>
            <person name="Riley R."/>
            <person name="Savchenko A."/>
            <person name="Shiryaev A."/>
            <person name="Soop K."/>
            <person name="Spirin V."/>
            <person name="Szebenyi C."/>
            <person name="Tomsovsky M."/>
            <person name="Tulloss R.E."/>
            <person name="Uehling J."/>
            <person name="Grigoriev I.V."/>
            <person name="Vagvolgyi C."/>
            <person name="Papp T."/>
            <person name="Martin F.M."/>
            <person name="Miettinen O."/>
            <person name="Hibbett D.S."/>
            <person name="Nagy L.G."/>
        </authorList>
    </citation>
    <scope>NUCLEOTIDE SEQUENCE [LARGE SCALE GENOMIC DNA]</scope>
    <source>
        <strain evidence="1 2">NL-1719</strain>
    </source>
</reference>
<gene>
    <name evidence="1" type="ORF">BDN72DRAFT_844398</name>
</gene>
<protein>
    <submittedName>
        <fullName evidence="1">Uncharacterized protein</fullName>
    </submittedName>
</protein>
<dbReference type="Proteomes" id="UP000308600">
    <property type="component" value="Unassembled WGS sequence"/>
</dbReference>
<organism evidence="1 2">
    <name type="scientific">Pluteus cervinus</name>
    <dbReference type="NCBI Taxonomy" id="181527"/>
    <lineage>
        <taxon>Eukaryota</taxon>
        <taxon>Fungi</taxon>
        <taxon>Dikarya</taxon>
        <taxon>Basidiomycota</taxon>
        <taxon>Agaricomycotina</taxon>
        <taxon>Agaricomycetes</taxon>
        <taxon>Agaricomycetidae</taxon>
        <taxon>Agaricales</taxon>
        <taxon>Pluteineae</taxon>
        <taxon>Pluteaceae</taxon>
        <taxon>Pluteus</taxon>
    </lineage>
</organism>
<evidence type="ECO:0000313" key="1">
    <source>
        <dbReference type="EMBL" id="TFK66399.1"/>
    </source>
</evidence>
<evidence type="ECO:0000313" key="2">
    <source>
        <dbReference type="Proteomes" id="UP000308600"/>
    </source>
</evidence>
<keyword evidence="2" id="KW-1185">Reference proteome</keyword>
<proteinExistence type="predicted"/>
<name>A0ACD3AL77_9AGAR</name>
<sequence length="75" mass="8407">MTKKAVNWTRRACGRLPVPVGLVISAGTLLFYFLMFNLWGKEVTSPQSPRSGNAQFLDLIYSYPVFAGIHYPDPT</sequence>